<dbReference type="EMBL" id="JAKOGI010001284">
    <property type="protein sequence ID" value="KAJ8426478.1"/>
    <property type="molecule type" value="Genomic_DNA"/>
</dbReference>
<dbReference type="AlphaFoldDB" id="A0A9Q1GUQ9"/>
<organism evidence="2 3">
    <name type="scientific">Carnegiea gigantea</name>
    <dbReference type="NCBI Taxonomy" id="171969"/>
    <lineage>
        <taxon>Eukaryota</taxon>
        <taxon>Viridiplantae</taxon>
        <taxon>Streptophyta</taxon>
        <taxon>Embryophyta</taxon>
        <taxon>Tracheophyta</taxon>
        <taxon>Spermatophyta</taxon>
        <taxon>Magnoliopsida</taxon>
        <taxon>eudicotyledons</taxon>
        <taxon>Gunneridae</taxon>
        <taxon>Pentapetalae</taxon>
        <taxon>Caryophyllales</taxon>
        <taxon>Cactineae</taxon>
        <taxon>Cactaceae</taxon>
        <taxon>Cactoideae</taxon>
        <taxon>Echinocereeae</taxon>
        <taxon>Carnegiea</taxon>
    </lineage>
</organism>
<feature type="region of interest" description="Disordered" evidence="1">
    <location>
        <begin position="135"/>
        <end position="192"/>
    </location>
</feature>
<dbReference type="OrthoDB" id="1939467at2759"/>
<sequence length="368" mass="40223">MSGWKSLDYEKIQLCPSLEFADVTLICRIPEKAPILSTGCYDAIEDRARERDVGVEFGAGKLGGASIVADIGKEKAVASAESVEEVGWTLIVVGNYTTSNQGIVCLVVSWISQATEYAIHGGILVKCGLQPEPEDELQTRQKTAKGQKRVVSNDGEINKLSPGTEYEPHIKEEGVSDSDLSVESEYTVDEKSTQRIRGGEGIHLQGKRDVVEGNIGVGVEPQSPQGRISVAVLEDSDVVLQSQCTIKKLVTLNAEMTAQQREVVKATALCLFMEYLDIAMERHLMLMLIKCWAFNVGGKGVPLSIFEVALLTGLPATKRTIELAKENVRTNVGHMVGRGTKGGSFVDMCLLWWRYAMRAMGKIELGFR</sequence>
<dbReference type="Proteomes" id="UP001153076">
    <property type="component" value="Unassembled WGS sequence"/>
</dbReference>
<reference evidence="2" key="1">
    <citation type="submission" date="2022-04" db="EMBL/GenBank/DDBJ databases">
        <title>Carnegiea gigantea Genome sequencing and assembly v2.</title>
        <authorList>
            <person name="Copetti D."/>
            <person name="Sanderson M.J."/>
            <person name="Burquez A."/>
            <person name="Wojciechowski M.F."/>
        </authorList>
    </citation>
    <scope>NUCLEOTIDE SEQUENCE</scope>
    <source>
        <strain evidence="2">SGP5-SGP5p</strain>
        <tissue evidence="2">Aerial part</tissue>
    </source>
</reference>
<keyword evidence="3" id="KW-1185">Reference proteome</keyword>
<proteinExistence type="predicted"/>
<name>A0A9Q1GUQ9_9CARY</name>
<evidence type="ECO:0000313" key="2">
    <source>
        <dbReference type="EMBL" id="KAJ8426478.1"/>
    </source>
</evidence>
<protein>
    <submittedName>
        <fullName evidence="2">Uncharacterized protein</fullName>
    </submittedName>
</protein>
<gene>
    <name evidence="2" type="ORF">Cgig2_010417</name>
</gene>
<evidence type="ECO:0000313" key="3">
    <source>
        <dbReference type="Proteomes" id="UP001153076"/>
    </source>
</evidence>
<comment type="caution">
    <text evidence="2">The sequence shown here is derived from an EMBL/GenBank/DDBJ whole genome shotgun (WGS) entry which is preliminary data.</text>
</comment>
<accession>A0A9Q1GUQ9</accession>
<evidence type="ECO:0000256" key="1">
    <source>
        <dbReference type="SAM" id="MobiDB-lite"/>
    </source>
</evidence>